<name>A0A3P6DQ18_BRAOL</name>
<reference evidence="2" key="1">
    <citation type="submission" date="2018-11" db="EMBL/GenBank/DDBJ databases">
        <authorList>
            <consortium name="Genoscope - CEA"/>
            <person name="William W."/>
        </authorList>
    </citation>
    <scope>NUCLEOTIDE SEQUENCE</scope>
</reference>
<dbReference type="EMBL" id="LR031874">
    <property type="protein sequence ID" value="VDD24235.1"/>
    <property type="molecule type" value="Genomic_DNA"/>
</dbReference>
<protein>
    <submittedName>
        <fullName evidence="2">Uncharacterized protein</fullName>
    </submittedName>
</protein>
<feature type="compositionally biased region" description="Basic residues" evidence="1">
    <location>
        <begin position="45"/>
        <end position="65"/>
    </location>
</feature>
<sequence>MLLLKEFDSVSHTLSLLSNNLYNTLQGARELAKPPTLSEILYSNSKKKKNNNKKKKKTNRVKGRRGNTVQMHSLKKISLMEIRRD</sequence>
<dbReference type="AlphaFoldDB" id="A0A3P6DQ18"/>
<organism evidence="2">
    <name type="scientific">Brassica oleracea</name>
    <name type="common">Wild cabbage</name>
    <dbReference type="NCBI Taxonomy" id="3712"/>
    <lineage>
        <taxon>Eukaryota</taxon>
        <taxon>Viridiplantae</taxon>
        <taxon>Streptophyta</taxon>
        <taxon>Embryophyta</taxon>
        <taxon>Tracheophyta</taxon>
        <taxon>Spermatophyta</taxon>
        <taxon>Magnoliopsida</taxon>
        <taxon>eudicotyledons</taxon>
        <taxon>Gunneridae</taxon>
        <taxon>Pentapetalae</taxon>
        <taxon>rosids</taxon>
        <taxon>malvids</taxon>
        <taxon>Brassicales</taxon>
        <taxon>Brassicaceae</taxon>
        <taxon>Brassiceae</taxon>
        <taxon>Brassica</taxon>
    </lineage>
</organism>
<evidence type="ECO:0000313" key="2">
    <source>
        <dbReference type="EMBL" id="VDD24235.1"/>
    </source>
</evidence>
<accession>A0A3P6DQ18</accession>
<gene>
    <name evidence="2" type="ORF">BOLC2T10016H</name>
</gene>
<evidence type="ECO:0000256" key="1">
    <source>
        <dbReference type="SAM" id="MobiDB-lite"/>
    </source>
</evidence>
<proteinExistence type="predicted"/>
<feature type="region of interest" description="Disordered" evidence="1">
    <location>
        <begin position="39"/>
        <end position="70"/>
    </location>
</feature>